<organism evidence="3 4">
    <name type="scientific">Metabacillus halosaccharovorans</name>
    <dbReference type="NCBI Taxonomy" id="930124"/>
    <lineage>
        <taxon>Bacteria</taxon>
        <taxon>Bacillati</taxon>
        <taxon>Bacillota</taxon>
        <taxon>Bacilli</taxon>
        <taxon>Bacillales</taxon>
        <taxon>Bacillaceae</taxon>
        <taxon>Metabacillus</taxon>
    </lineage>
</organism>
<reference evidence="3 4" key="1">
    <citation type="submission" date="2022-10" db="EMBL/GenBank/DDBJ databases">
        <title>Draft genome assembly of moderately radiation resistant bacterium Metabacillus halosaccharovorans.</title>
        <authorList>
            <person name="Pal S."/>
            <person name="Gopinathan A."/>
        </authorList>
    </citation>
    <scope>NUCLEOTIDE SEQUENCE [LARGE SCALE GENOMIC DNA]</scope>
    <source>
        <strain evidence="3 4">VITHBRA001</strain>
    </source>
</reference>
<accession>A0ABT3DF31</accession>
<evidence type="ECO:0000313" key="3">
    <source>
        <dbReference type="EMBL" id="MCV9885141.1"/>
    </source>
</evidence>
<dbReference type="GO" id="GO:0016853">
    <property type="term" value="F:isomerase activity"/>
    <property type="evidence" value="ECO:0007669"/>
    <property type="project" value="UniProtKB-KW"/>
</dbReference>
<dbReference type="Gene3D" id="3.20.20.150">
    <property type="entry name" value="Divalent-metal-dependent TIM barrel enzymes"/>
    <property type="match status" value="1"/>
</dbReference>
<gene>
    <name evidence="3" type="ORF">OIH86_05705</name>
</gene>
<dbReference type="InterPro" id="IPR013022">
    <property type="entry name" value="Xyl_isomerase-like_TIM-brl"/>
</dbReference>
<protein>
    <submittedName>
        <fullName evidence="3">Sugar phosphate isomerase/epimerase</fullName>
    </submittedName>
</protein>
<dbReference type="PANTHER" id="PTHR43489:SF7">
    <property type="entry name" value="3-DEHYDRO-D-GULOSIDE 4-EPIMERASE-RELATED"/>
    <property type="match status" value="1"/>
</dbReference>
<name>A0ABT3DF31_9BACI</name>
<dbReference type="Pfam" id="PF01261">
    <property type="entry name" value="AP_endonuc_2"/>
    <property type="match status" value="1"/>
</dbReference>
<evidence type="ECO:0000313" key="4">
    <source>
        <dbReference type="Proteomes" id="UP001526147"/>
    </source>
</evidence>
<keyword evidence="1 3" id="KW-0413">Isomerase</keyword>
<comment type="caution">
    <text evidence="3">The sequence shown here is derived from an EMBL/GenBank/DDBJ whole genome shotgun (WGS) entry which is preliminary data.</text>
</comment>
<dbReference type="RefSeq" id="WP_264141997.1">
    <property type="nucleotide sequence ID" value="NZ_JAOYEY010000028.1"/>
</dbReference>
<dbReference type="EMBL" id="JAOYEY010000028">
    <property type="protein sequence ID" value="MCV9885141.1"/>
    <property type="molecule type" value="Genomic_DNA"/>
</dbReference>
<keyword evidence="4" id="KW-1185">Reference proteome</keyword>
<feature type="domain" description="Xylose isomerase-like TIM barrel" evidence="2">
    <location>
        <begin position="19"/>
        <end position="246"/>
    </location>
</feature>
<evidence type="ECO:0000256" key="1">
    <source>
        <dbReference type="ARBA" id="ARBA00023235"/>
    </source>
</evidence>
<sequence>MKYAVQDKLLHSSGYLETFKRAEQLNFDGVEITAIGGALNEEITKEIITASNQTGLVPSAICGGYRNWIGDFNKEKRLEAVEDIGISLRFAKEMGAGGVIAPAAYGMFSKKLPPFQPPRDEQGDKGDLLDSLNRIVEHAERYNINLFVEPLNRYEDHMMNTVEQAVALMKEVGSDRLKVMADFFHMSIEEENIDQTISEYANFIGYYHLADSNRYQPGKGHTDFQSYIKSIQQTKYQGYLSFECGLKGDVYEALQVSLAYLKSLETVIN</sequence>
<dbReference type="Proteomes" id="UP001526147">
    <property type="component" value="Unassembled WGS sequence"/>
</dbReference>
<dbReference type="InterPro" id="IPR036237">
    <property type="entry name" value="Xyl_isomerase-like_sf"/>
</dbReference>
<dbReference type="SUPFAM" id="SSF51658">
    <property type="entry name" value="Xylose isomerase-like"/>
    <property type="match status" value="1"/>
</dbReference>
<proteinExistence type="predicted"/>
<dbReference type="InterPro" id="IPR050417">
    <property type="entry name" value="Sugar_Epim/Isomerase"/>
</dbReference>
<dbReference type="PANTHER" id="PTHR43489">
    <property type="entry name" value="ISOMERASE"/>
    <property type="match status" value="1"/>
</dbReference>
<evidence type="ECO:0000259" key="2">
    <source>
        <dbReference type="Pfam" id="PF01261"/>
    </source>
</evidence>